<dbReference type="EMBL" id="JADWVN010000003">
    <property type="protein sequence ID" value="MBL7525151.1"/>
    <property type="molecule type" value="Genomic_DNA"/>
</dbReference>
<evidence type="ECO:0000313" key="6">
    <source>
        <dbReference type="EMBL" id="MBL7525151.1"/>
    </source>
</evidence>
<dbReference type="InterPro" id="IPR000847">
    <property type="entry name" value="LysR_HTH_N"/>
</dbReference>
<name>A0ABS1W700_9GAMM</name>
<dbReference type="InterPro" id="IPR036390">
    <property type="entry name" value="WH_DNA-bd_sf"/>
</dbReference>
<keyword evidence="4" id="KW-0804">Transcription</keyword>
<keyword evidence="7" id="KW-1185">Reference proteome</keyword>
<reference evidence="6 7" key="1">
    <citation type="submission" date="2020-12" db="EMBL/GenBank/DDBJ databases">
        <title>WGS of Legionella: environmental sample.</title>
        <authorList>
            <person name="Cristino S."/>
            <person name="Girolamini L."/>
            <person name="Salaris S."/>
            <person name="Pascale M.R."/>
            <person name="Mazzotta M."/>
            <person name="Orsini M."/>
            <person name="Grottola A."/>
        </authorList>
    </citation>
    <scope>NUCLEOTIDE SEQUENCE [LARGE SCALE GENOMIC DNA]</scope>
    <source>
        <strain evidence="6 7">30cs62</strain>
    </source>
</reference>
<dbReference type="RefSeq" id="WP_203112357.1">
    <property type="nucleotide sequence ID" value="NZ_JADOBG010000022.1"/>
</dbReference>
<dbReference type="SUPFAM" id="SSF46785">
    <property type="entry name" value="Winged helix' DNA-binding domain"/>
    <property type="match status" value="1"/>
</dbReference>
<dbReference type="Pfam" id="PF00126">
    <property type="entry name" value="HTH_1"/>
    <property type="match status" value="1"/>
</dbReference>
<keyword evidence="3" id="KW-0238">DNA-binding</keyword>
<keyword evidence="2" id="KW-0805">Transcription regulation</keyword>
<proteinExistence type="inferred from homology"/>
<dbReference type="InterPro" id="IPR036388">
    <property type="entry name" value="WH-like_DNA-bd_sf"/>
</dbReference>
<evidence type="ECO:0000256" key="3">
    <source>
        <dbReference type="ARBA" id="ARBA00023125"/>
    </source>
</evidence>
<comment type="similarity">
    <text evidence="1">Belongs to the LysR transcriptional regulatory family.</text>
</comment>
<evidence type="ECO:0000256" key="1">
    <source>
        <dbReference type="ARBA" id="ARBA00009437"/>
    </source>
</evidence>
<sequence length="62" mass="7135">MKLSSQQLEAFAVTARTLNFSKAAQQLHITQSALSQRIQKLEERLFIWPVIKGTHNHNCIRC</sequence>
<organism evidence="6 7">
    <name type="scientific">Legionella bononiensis</name>
    <dbReference type="NCBI Taxonomy" id="2793102"/>
    <lineage>
        <taxon>Bacteria</taxon>
        <taxon>Pseudomonadati</taxon>
        <taxon>Pseudomonadota</taxon>
        <taxon>Gammaproteobacteria</taxon>
        <taxon>Legionellales</taxon>
        <taxon>Legionellaceae</taxon>
        <taxon>Legionella</taxon>
    </lineage>
</organism>
<dbReference type="Gene3D" id="1.10.10.10">
    <property type="entry name" value="Winged helix-like DNA-binding domain superfamily/Winged helix DNA-binding domain"/>
    <property type="match status" value="1"/>
</dbReference>
<dbReference type="PROSITE" id="PS50931">
    <property type="entry name" value="HTH_LYSR"/>
    <property type="match status" value="1"/>
</dbReference>
<gene>
    <name evidence="6" type="ORF">I5282_01030</name>
</gene>
<feature type="domain" description="HTH lysR-type" evidence="5">
    <location>
        <begin position="1"/>
        <end position="45"/>
    </location>
</feature>
<accession>A0ABS1W700</accession>
<protein>
    <submittedName>
        <fullName evidence="6">LysR family transcriptional regulator</fullName>
    </submittedName>
</protein>
<dbReference type="PRINTS" id="PR00039">
    <property type="entry name" value="HTHLYSR"/>
</dbReference>
<dbReference type="Proteomes" id="UP000809910">
    <property type="component" value="Unassembled WGS sequence"/>
</dbReference>
<evidence type="ECO:0000256" key="4">
    <source>
        <dbReference type="ARBA" id="ARBA00023163"/>
    </source>
</evidence>
<evidence type="ECO:0000259" key="5">
    <source>
        <dbReference type="PROSITE" id="PS50931"/>
    </source>
</evidence>
<evidence type="ECO:0000313" key="7">
    <source>
        <dbReference type="Proteomes" id="UP000809910"/>
    </source>
</evidence>
<comment type="caution">
    <text evidence="6">The sequence shown here is derived from an EMBL/GenBank/DDBJ whole genome shotgun (WGS) entry which is preliminary data.</text>
</comment>
<dbReference type="PANTHER" id="PTHR30126">
    <property type="entry name" value="HTH-TYPE TRANSCRIPTIONAL REGULATOR"/>
    <property type="match status" value="1"/>
</dbReference>
<dbReference type="PANTHER" id="PTHR30126:SF40">
    <property type="entry name" value="HTH-TYPE TRANSCRIPTIONAL REGULATOR GLTR"/>
    <property type="match status" value="1"/>
</dbReference>
<evidence type="ECO:0000256" key="2">
    <source>
        <dbReference type="ARBA" id="ARBA00023015"/>
    </source>
</evidence>